<evidence type="ECO:0000313" key="3">
    <source>
        <dbReference type="Proteomes" id="UP000799436"/>
    </source>
</evidence>
<accession>A0A6G1LLZ5</accession>
<proteinExistence type="predicted"/>
<protein>
    <submittedName>
        <fullName evidence="2">Uncharacterized protein</fullName>
    </submittedName>
</protein>
<name>A0A6G1LLZ5_9PEZI</name>
<feature type="compositionally biased region" description="Acidic residues" evidence="1">
    <location>
        <begin position="106"/>
        <end position="116"/>
    </location>
</feature>
<feature type="compositionally biased region" description="Polar residues" evidence="1">
    <location>
        <begin position="175"/>
        <end position="194"/>
    </location>
</feature>
<feature type="compositionally biased region" description="Basic and acidic residues" evidence="1">
    <location>
        <begin position="195"/>
        <end position="205"/>
    </location>
</feature>
<keyword evidence="3" id="KW-1185">Reference proteome</keyword>
<feature type="compositionally biased region" description="Basic and acidic residues" evidence="1">
    <location>
        <begin position="117"/>
        <end position="127"/>
    </location>
</feature>
<feature type="region of interest" description="Disordered" evidence="1">
    <location>
        <begin position="92"/>
        <end position="235"/>
    </location>
</feature>
<reference evidence="2" key="1">
    <citation type="journal article" date="2020" name="Stud. Mycol.">
        <title>101 Dothideomycetes genomes: a test case for predicting lifestyles and emergence of pathogens.</title>
        <authorList>
            <person name="Haridas S."/>
            <person name="Albert R."/>
            <person name="Binder M."/>
            <person name="Bloem J."/>
            <person name="Labutti K."/>
            <person name="Salamov A."/>
            <person name="Andreopoulos B."/>
            <person name="Baker S."/>
            <person name="Barry K."/>
            <person name="Bills G."/>
            <person name="Bluhm B."/>
            <person name="Cannon C."/>
            <person name="Castanera R."/>
            <person name="Culley D."/>
            <person name="Daum C."/>
            <person name="Ezra D."/>
            <person name="Gonzalez J."/>
            <person name="Henrissat B."/>
            <person name="Kuo A."/>
            <person name="Liang C."/>
            <person name="Lipzen A."/>
            <person name="Lutzoni F."/>
            <person name="Magnuson J."/>
            <person name="Mondo S."/>
            <person name="Nolan M."/>
            <person name="Ohm R."/>
            <person name="Pangilinan J."/>
            <person name="Park H.-J."/>
            <person name="Ramirez L."/>
            <person name="Alfaro M."/>
            <person name="Sun H."/>
            <person name="Tritt A."/>
            <person name="Yoshinaga Y."/>
            <person name="Zwiers L.-H."/>
            <person name="Turgeon B."/>
            <person name="Goodwin S."/>
            <person name="Spatafora J."/>
            <person name="Crous P."/>
            <person name="Grigoriev I."/>
        </authorList>
    </citation>
    <scope>NUCLEOTIDE SEQUENCE</scope>
    <source>
        <strain evidence="2">CBS 116005</strain>
    </source>
</reference>
<feature type="compositionally biased region" description="Low complexity" evidence="1">
    <location>
        <begin position="206"/>
        <end position="222"/>
    </location>
</feature>
<feature type="compositionally biased region" description="Acidic residues" evidence="1">
    <location>
        <begin position="144"/>
        <end position="162"/>
    </location>
</feature>
<organism evidence="2 3">
    <name type="scientific">Teratosphaeria nubilosa</name>
    <dbReference type="NCBI Taxonomy" id="161662"/>
    <lineage>
        <taxon>Eukaryota</taxon>
        <taxon>Fungi</taxon>
        <taxon>Dikarya</taxon>
        <taxon>Ascomycota</taxon>
        <taxon>Pezizomycotina</taxon>
        <taxon>Dothideomycetes</taxon>
        <taxon>Dothideomycetidae</taxon>
        <taxon>Mycosphaerellales</taxon>
        <taxon>Teratosphaeriaceae</taxon>
        <taxon>Teratosphaeria</taxon>
    </lineage>
</organism>
<dbReference type="EMBL" id="ML995810">
    <property type="protein sequence ID" value="KAF2773582.1"/>
    <property type="molecule type" value="Genomic_DNA"/>
</dbReference>
<evidence type="ECO:0000256" key="1">
    <source>
        <dbReference type="SAM" id="MobiDB-lite"/>
    </source>
</evidence>
<dbReference type="Proteomes" id="UP000799436">
    <property type="component" value="Unassembled WGS sequence"/>
</dbReference>
<gene>
    <name evidence="2" type="ORF">EJ03DRAFT_101789</name>
</gene>
<sequence length="252" mass="28515">MIFLRCFNGKSPIIDSILQQLRSWTNRASAIMSQALRSVQTDDECDTVAVDADLERLIRICNTTVNVAPMPPLSNDPLMIEEFEKQFDATLRPHGYPAPRVGIEEASPEPDLSSDLETERLLAKDVQDERDDEEGVEKTTSVEHDEDEDEDEDDDQEAEEEGGGEKRARMMITRGQRTLTTANSSSSGRTSQTRETARWRQREPSSKSSKSLIILIQSGSSSRLRRGNENSIPSTSWRECRPMTWGHRRLMT</sequence>
<evidence type="ECO:0000313" key="2">
    <source>
        <dbReference type="EMBL" id="KAF2773582.1"/>
    </source>
</evidence>
<dbReference type="AlphaFoldDB" id="A0A6G1LLZ5"/>